<proteinExistence type="predicted"/>
<accession>A0A1I3Z3F0</accession>
<sequence length="142" mass="14870">MMRAVVMALALALLAGPALAVLPDPPGDPEVAEGARLVEGGRYELGLPLLEAALARLPGDPDILVYIAFAHRRMGRRDAAMEAYLLALGSNPNHPGALAYQGSLMLEMGDRAGAAANLAQLTNSCGACPERETLARELARAR</sequence>
<keyword evidence="1" id="KW-0732">Signal</keyword>
<dbReference type="Gene3D" id="1.25.40.10">
    <property type="entry name" value="Tetratricopeptide repeat domain"/>
    <property type="match status" value="1"/>
</dbReference>
<dbReference type="EMBL" id="FOSQ01000002">
    <property type="protein sequence ID" value="SFK38588.1"/>
    <property type="molecule type" value="Genomic_DNA"/>
</dbReference>
<keyword evidence="3" id="KW-1185">Reference proteome</keyword>
<evidence type="ECO:0000313" key="2">
    <source>
        <dbReference type="EMBL" id="SFK38588.1"/>
    </source>
</evidence>
<reference evidence="2 3" key="1">
    <citation type="submission" date="2016-10" db="EMBL/GenBank/DDBJ databases">
        <authorList>
            <person name="de Groot N.N."/>
        </authorList>
    </citation>
    <scope>NUCLEOTIDE SEQUENCE [LARGE SCALE GENOMIC DNA]</scope>
    <source>
        <strain evidence="2 3">DSM 19981</strain>
    </source>
</reference>
<dbReference type="STRING" id="1123062.SAMN02745775_102112"/>
<dbReference type="Pfam" id="PF14559">
    <property type="entry name" value="TPR_19"/>
    <property type="match status" value="1"/>
</dbReference>
<organism evidence="2 3">
    <name type="scientific">Falsiroseomonas stagni DSM 19981</name>
    <dbReference type="NCBI Taxonomy" id="1123062"/>
    <lineage>
        <taxon>Bacteria</taxon>
        <taxon>Pseudomonadati</taxon>
        <taxon>Pseudomonadota</taxon>
        <taxon>Alphaproteobacteria</taxon>
        <taxon>Acetobacterales</taxon>
        <taxon>Roseomonadaceae</taxon>
        <taxon>Falsiroseomonas</taxon>
    </lineage>
</organism>
<dbReference type="InterPro" id="IPR011990">
    <property type="entry name" value="TPR-like_helical_dom_sf"/>
</dbReference>
<protein>
    <submittedName>
        <fullName evidence="2">Tetratricopeptide repeat-containing protein</fullName>
    </submittedName>
</protein>
<evidence type="ECO:0000256" key="1">
    <source>
        <dbReference type="SAM" id="SignalP"/>
    </source>
</evidence>
<dbReference type="Proteomes" id="UP000199473">
    <property type="component" value="Unassembled WGS sequence"/>
</dbReference>
<name>A0A1I3Z3F0_9PROT</name>
<gene>
    <name evidence="2" type="ORF">SAMN02745775_102112</name>
</gene>
<feature type="signal peptide" evidence="1">
    <location>
        <begin position="1"/>
        <end position="20"/>
    </location>
</feature>
<dbReference type="SUPFAM" id="SSF48452">
    <property type="entry name" value="TPR-like"/>
    <property type="match status" value="1"/>
</dbReference>
<evidence type="ECO:0000313" key="3">
    <source>
        <dbReference type="Proteomes" id="UP000199473"/>
    </source>
</evidence>
<feature type="chain" id="PRO_5011549864" evidence="1">
    <location>
        <begin position="21"/>
        <end position="142"/>
    </location>
</feature>
<dbReference type="AlphaFoldDB" id="A0A1I3Z3F0"/>